<dbReference type="RefSeq" id="WP_145371210.1">
    <property type="nucleotide sequence ID" value="NZ_CP036275.1"/>
</dbReference>
<reference evidence="3 4" key="1">
    <citation type="submission" date="2019-02" db="EMBL/GenBank/DDBJ databases">
        <title>Deep-cultivation of Planctomycetes and their phenomic and genomic characterization uncovers novel biology.</title>
        <authorList>
            <person name="Wiegand S."/>
            <person name="Jogler M."/>
            <person name="Boedeker C."/>
            <person name="Pinto D."/>
            <person name="Vollmers J."/>
            <person name="Rivas-Marin E."/>
            <person name="Kohn T."/>
            <person name="Peeters S.H."/>
            <person name="Heuer A."/>
            <person name="Rast P."/>
            <person name="Oberbeckmann S."/>
            <person name="Bunk B."/>
            <person name="Jeske O."/>
            <person name="Meyerdierks A."/>
            <person name="Storesund J.E."/>
            <person name="Kallscheuer N."/>
            <person name="Luecker S."/>
            <person name="Lage O.M."/>
            <person name="Pohl T."/>
            <person name="Merkel B.J."/>
            <person name="Hornburger P."/>
            <person name="Mueller R.-W."/>
            <person name="Bruemmer F."/>
            <person name="Labrenz M."/>
            <person name="Spormann A.M."/>
            <person name="Op den Camp H."/>
            <person name="Overmann J."/>
            <person name="Amann R."/>
            <person name="Jetten M.S.M."/>
            <person name="Mascher T."/>
            <person name="Medema M.H."/>
            <person name="Devos D.P."/>
            <person name="Kaster A.-K."/>
            <person name="Ovreas L."/>
            <person name="Rohde M."/>
            <person name="Galperin M.Y."/>
            <person name="Jogler C."/>
        </authorList>
    </citation>
    <scope>NUCLEOTIDE SEQUENCE [LARGE SCALE GENOMIC DNA]</scope>
    <source>
        <strain evidence="3 4">Mal4</strain>
    </source>
</reference>
<dbReference type="PANTHER" id="PTHR42954:SF2">
    <property type="entry name" value="FE(2+) TRANSPORT PROTEIN A"/>
    <property type="match status" value="1"/>
</dbReference>
<dbReference type="InterPro" id="IPR038157">
    <property type="entry name" value="FeoA_core_dom"/>
</dbReference>
<evidence type="ECO:0000259" key="2">
    <source>
        <dbReference type="SMART" id="SM00899"/>
    </source>
</evidence>
<accession>A0A517ZCA7</accession>
<dbReference type="PANTHER" id="PTHR42954">
    <property type="entry name" value="FE(2+) TRANSPORT PROTEIN A"/>
    <property type="match status" value="1"/>
</dbReference>
<name>A0A517ZCA7_9PLAN</name>
<organism evidence="3 4">
    <name type="scientific">Maioricimonas rarisocia</name>
    <dbReference type="NCBI Taxonomy" id="2528026"/>
    <lineage>
        <taxon>Bacteria</taxon>
        <taxon>Pseudomonadati</taxon>
        <taxon>Planctomycetota</taxon>
        <taxon>Planctomycetia</taxon>
        <taxon>Planctomycetales</taxon>
        <taxon>Planctomycetaceae</taxon>
        <taxon>Maioricimonas</taxon>
    </lineage>
</organism>
<keyword evidence="4" id="KW-1185">Reference proteome</keyword>
<dbReference type="SUPFAM" id="SSF50037">
    <property type="entry name" value="C-terminal domain of transcriptional repressors"/>
    <property type="match status" value="1"/>
</dbReference>
<dbReference type="OrthoDB" id="9811076at2"/>
<dbReference type="Pfam" id="PF04023">
    <property type="entry name" value="FeoA"/>
    <property type="match status" value="1"/>
</dbReference>
<keyword evidence="1" id="KW-0408">Iron</keyword>
<protein>
    <submittedName>
        <fullName evidence="3">Ferrous iron transport protein A</fullName>
    </submittedName>
</protein>
<dbReference type="GO" id="GO:0046914">
    <property type="term" value="F:transition metal ion binding"/>
    <property type="evidence" value="ECO:0007669"/>
    <property type="project" value="InterPro"/>
</dbReference>
<dbReference type="InterPro" id="IPR008988">
    <property type="entry name" value="Transcriptional_repressor_C"/>
</dbReference>
<dbReference type="Gene3D" id="2.30.30.90">
    <property type="match status" value="1"/>
</dbReference>
<sequence length="75" mass="8086">MTTLADLKLGQSARIVEINGDDGVAVRLMEMGLTDGEPIRVIGFAPLGDPIEFSLRGYRISLRSTEAARVEVEPA</sequence>
<feature type="domain" description="Ferrous iron transporter FeoA-like" evidence="2">
    <location>
        <begin position="2"/>
        <end position="74"/>
    </location>
</feature>
<evidence type="ECO:0000313" key="3">
    <source>
        <dbReference type="EMBL" id="QDU40089.1"/>
    </source>
</evidence>
<dbReference type="Proteomes" id="UP000320496">
    <property type="component" value="Chromosome"/>
</dbReference>
<dbReference type="KEGG" id="mri:Mal4_44430"/>
<dbReference type="AlphaFoldDB" id="A0A517ZCA7"/>
<dbReference type="InterPro" id="IPR052713">
    <property type="entry name" value="FeoA"/>
</dbReference>
<gene>
    <name evidence="3" type="ORF">Mal4_44430</name>
</gene>
<evidence type="ECO:0000313" key="4">
    <source>
        <dbReference type="Proteomes" id="UP000320496"/>
    </source>
</evidence>
<evidence type="ECO:0000256" key="1">
    <source>
        <dbReference type="ARBA" id="ARBA00023004"/>
    </source>
</evidence>
<proteinExistence type="predicted"/>
<dbReference type="EMBL" id="CP036275">
    <property type="protein sequence ID" value="QDU40089.1"/>
    <property type="molecule type" value="Genomic_DNA"/>
</dbReference>
<dbReference type="InterPro" id="IPR007167">
    <property type="entry name" value="Fe-transptr_FeoA-like"/>
</dbReference>
<dbReference type="SMART" id="SM00899">
    <property type="entry name" value="FeoA"/>
    <property type="match status" value="1"/>
</dbReference>